<dbReference type="Gene3D" id="1.10.10.10">
    <property type="entry name" value="Winged helix-like DNA-binding domain superfamily/Winged helix DNA-binding domain"/>
    <property type="match status" value="1"/>
</dbReference>
<dbReference type="InterPro" id="IPR005119">
    <property type="entry name" value="LysR_subst-bd"/>
</dbReference>
<dbReference type="PROSITE" id="PS50931">
    <property type="entry name" value="HTH_LYSR"/>
    <property type="match status" value="1"/>
</dbReference>
<name>A0A975PGV0_9BACT</name>
<evidence type="ECO:0000256" key="3">
    <source>
        <dbReference type="ARBA" id="ARBA00023125"/>
    </source>
</evidence>
<evidence type="ECO:0000256" key="2">
    <source>
        <dbReference type="ARBA" id="ARBA00023015"/>
    </source>
</evidence>
<protein>
    <submittedName>
        <fullName evidence="6">LysR family transcriptional regulator</fullName>
    </submittedName>
</protein>
<dbReference type="Gene3D" id="3.40.190.10">
    <property type="entry name" value="Periplasmic binding protein-like II"/>
    <property type="match status" value="2"/>
</dbReference>
<proteinExistence type="inferred from homology"/>
<evidence type="ECO:0000259" key="5">
    <source>
        <dbReference type="PROSITE" id="PS50931"/>
    </source>
</evidence>
<organism evidence="6 7">
    <name type="scientific">Luteolibacter ambystomatis</name>
    <dbReference type="NCBI Taxonomy" id="2824561"/>
    <lineage>
        <taxon>Bacteria</taxon>
        <taxon>Pseudomonadati</taxon>
        <taxon>Verrucomicrobiota</taxon>
        <taxon>Verrucomicrobiia</taxon>
        <taxon>Verrucomicrobiales</taxon>
        <taxon>Verrucomicrobiaceae</taxon>
        <taxon>Luteolibacter</taxon>
    </lineage>
</organism>
<dbReference type="Pfam" id="PF00126">
    <property type="entry name" value="HTH_1"/>
    <property type="match status" value="1"/>
</dbReference>
<dbReference type="KEGG" id="lamb:KBB96_07215"/>
<dbReference type="FunFam" id="1.10.10.10:FF:000001">
    <property type="entry name" value="LysR family transcriptional regulator"/>
    <property type="match status" value="1"/>
</dbReference>
<dbReference type="InterPro" id="IPR000847">
    <property type="entry name" value="LysR_HTH_N"/>
</dbReference>
<dbReference type="GO" id="GO:0003700">
    <property type="term" value="F:DNA-binding transcription factor activity"/>
    <property type="evidence" value="ECO:0007669"/>
    <property type="project" value="InterPro"/>
</dbReference>
<reference evidence="6" key="1">
    <citation type="submission" date="2021-04" db="EMBL/GenBank/DDBJ databases">
        <title>Luteolibacter sp. 32A isolated from the skin of an Anderson's salamander (Ambystoma andersonii).</title>
        <authorList>
            <person name="Spergser J."/>
            <person name="Busse H.-J."/>
        </authorList>
    </citation>
    <scope>NUCLEOTIDE SEQUENCE</scope>
    <source>
        <strain evidence="6">32A</strain>
    </source>
</reference>
<dbReference type="SUPFAM" id="SSF46785">
    <property type="entry name" value="Winged helix' DNA-binding domain"/>
    <property type="match status" value="1"/>
</dbReference>
<dbReference type="GO" id="GO:0032993">
    <property type="term" value="C:protein-DNA complex"/>
    <property type="evidence" value="ECO:0007669"/>
    <property type="project" value="TreeGrafter"/>
</dbReference>
<evidence type="ECO:0000256" key="1">
    <source>
        <dbReference type="ARBA" id="ARBA00009437"/>
    </source>
</evidence>
<evidence type="ECO:0000313" key="7">
    <source>
        <dbReference type="Proteomes" id="UP000676169"/>
    </source>
</evidence>
<keyword evidence="4" id="KW-0804">Transcription</keyword>
<dbReference type="SUPFAM" id="SSF53850">
    <property type="entry name" value="Periplasmic binding protein-like II"/>
    <property type="match status" value="1"/>
</dbReference>
<keyword evidence="3" id="KW-0238">DNA-binding</keyword>
<dbReference type="AlphaFoldDB" id="A0A975PGV0"/>
<dbReference type="RefSeq" id="WP_211633937.1">
    <property type="nucleotide sequence ID" value="NZ_CP073100.1"/>
</dbReference>
<gene>
    <name evidence="6" type="ORF">KBB96_07215</name>
</gene>
<dbReference type="InterPro" id="IPR036388">
    <property type="entry name" value="WH-like_DNA-bd_sf"/>
</dbReference>
<dbReference type="GO" id="GO:0003677">
    <property type="term" value="F:DNA binding"/>
    <property type="evidence" value="ECO:0007669"/>
    <property type="project" value="UniProtKB-KW"/>
</dbReference>
<accession>A0A975PGV0</accession>
<evidence type="ECO:0000313" key="6">
    <source>
        <dbReference type="EMBL" id="QUE52677.1"/>
    </source>
</evidence>
<keyword evidence="2" id="KW-0805">Transcription regulation</keyword>
<evidence type="ECO:0000256" key="4">
    <source>
        <dbReference type="ARBA" id="ARBA00023163"/>
    </source>
</evidence>
<dbReference type="CDD" id="cd08414">
    <property type="entry name" value="PBP2_LTTR_aromatics_like"/>
    <property type="match status" value="1"/>
</dbReference>
<comment type="similarity">
    <text evidence="1">Belongs to the LysR transcriptional regulatory family.</text>
</comment>
<feature type="domain" description="HTH lysR-type" evidence="5">
    <location>
        <begin position="1"/>
        <end position="58"/>
    </location>
</feature>
<keyword evidence="7" id="KW-1185">Reference proteome</keyword>
<dbReference type="PANTHER" id="PTHR30346">
    <property type="entry name" value="TRANSCRIPTIONAL DUAL REGULATOR HCAR-RELATED"/>
    <property type="match status" value="1"/>
</dbReference>
<dbReference type="InterPro" id="IPR036390">
    <property type="entry name" value="WH_DNA-bd_sf"/>
</dbReference>
<dbReference type="EMBL" id="CP073100">
    <property type="protein sequence ID" value="QUE52677.1"/>
    <property type="molecule type" value="Genomic_DNA"/>
</dbReference>
<dbReference type="Proteomes" id="UP000676169">
    <property type="component" value="Chromosome"/>
</dbReference>
<dbReference type="Pfam" id="PF03466">
    <property type="entry name" value="LysR_substrate"/>
    <property type="match status" value="1"/>
</dbReference>
<dbReference type="PRINTS" id="PR00039">
    <property type="entry name" value="HTHLYSR"/>
</dbReference>
<sequence>MELRHLRYFVTVAEELNFRRAAERLNVTRPALSKQIKDLEEELGVTLLDRNTVRVTLTDAGNTYLVDARAILAHVDRAKVLAREVQAGRRGHLLIASVGPIAAGFMPEALKSFGDEFPDVDVGFVEMMPPDQLDALTKGQIHIGFAYGKKAALPRGFKSLRILQTKFAVALYHGHALAERKSLTLGDITRETLLCLGRESESKHCKDVRTFFNAEGVTHGPTRYIQGFDSLLTMIAADHGVALLPRILDLNRIHGIVLRPLIATKADLDFSMWAVWKDDVASPLVHEFIRRLKDRLPVPFKSPAAGMEGAA</sequence>
<dbReference type="PANTHER" id="PTHR30346:SF0">
    <property type="entry name" value="HCA OPERON TRANSCRIPTIONAL ACTIVATOR HCAR"/>
    <property type="match status" value="1"/>
</dbReference>